<keyword evidence="2" id="KW-1185">Reference proteome</keyword>
<sequence length="95" mass="10419">MHVDSPARAWLVAGTSGLVMMGLGELGEMPEHGRDWLGYNAHASQAFLYSSTRAQSVQHDWPLGGRDKASERSERAPLKTPISSFYLTQIAAVYV</sequence>
<dbReference type="Proteomes" id="UP000070133">
    <property type="component" value="Unassembled WGS sequence"/>
</dbReference>
<dbReference type="EMBL" id="LFZN01000051">
    <property type="protein sequence ID" value="KXT01734.1"/>
    <property type="molecule type" value="Genomic_DNA"/>
</dbReference>
<reference evidence="1 2" key="1">
    <citation type="submission" date="2015-07" db="EMBL/GenBank/DDBJ databases">
        <title>Comparative genomics of the Sigatoka disease complex on banana suggests a link between parallel evolutionary changes in Pseudocercospora fijiensis and Pseudocercospora eumusae and increased virulence on the banana host.</title>
        <authorList>
            <person name="Chang T.-C."/>
            <person name="Salvucci A."/>
            <person name="Crous P.W."/>
            <person name="Stergiopoulos I."/>
        </authorList>
    </citation>
    <scope>NUCLEOTIDE SEQUENCE [LARGE SCALE GENOMIC DNA]</scope>
    <source>
        <strain evidence="1 2">CBS 114824</strain>
    </source>
</reference>
<accession>A0A139HGX8</accession>
<name>A0A139HGX8_9PEZI</name>
<evidence type="ECO:0000313" key="2">
    <source>
        <dbReference type="Proteomes" id="UP000070133"/>
    </source>
</evidence>
<proteinExistence type="predicted"/>
<protein>
    <submittedName>
        <fullName evidence="1">Uncharacterized protein</fullName>
    </submittedName>
</protein>
<dbReference type="AlphaFoldDB" id="A0A139HGX8"/>
<evidence type="ECO:0000313" key="1">
    <source>
        <dbReference type="EMBL" id="KXT01734.1"/>
    </source>
</evidence>
<gene>
    <name evidence="1" type="ORF">AC578_2755</name>
</gene>
<comment type="caution">
    <text evidence="1">The sequence shown here is derived from an EMBL/GenBank/DDBJ whole genome shotgun (WGS) entry which is preliminary data.</text>
</comment>
<organism evidence="1 2">
    <name type="scientific">Pseudocercospora eumusae</name>
    <dbReference type="NCBI Taxonomy" id="321146"/>
    <lineage>
        <taxon>Eukaryota</taxon>
        <taxon>Fungi</taxon>
        <taxon>Dikarya</taxon>
        <taxon>Ascomycota</taxon>
        <taxon>Pezizomycotina</taxon>
        <taxon>Dothideomycetes</taxon>
        <taxon>Dothideomycetidae</taxon>
        <taxon>Mycosphaerellales</taxon>
        <taxon>Mycosphaerellaceae</taxon>
        <taxon>Pseudocercospora</taxon>
    </lineage>
</organism>